<reference evidence="13 14" key="1">
    <citation type="submission" date="2020-02" db="EMBL/GenBank/DDBJ databases">
        <title>Esox lucius (northern pike) genome, fEsoLuc1, primary haplotype.</title>
        <authorList>
            <person name="Myers G."/>
            <person name="Karagic N."/>
            <person name="Meyer A."/>
            <person name="Pippel M."/>
            <person name="Reichard M."/>
            <person name="Winkler S."/>
            <person name="Tracey A."/>
            <person name="Sims Y."/>
            <person name="Howe K."/>
            <person name="Rhie A."/>
            <person name="Formenti G."/>
            <person name="Durbin R."/>
            <person name="Fedrigo O."/>
            <person name="Jarvis E.D."/>
        </authorList>
    </citation>
    <scope>NUCLEOTIDE SEQUENCE [LARGE SCALE GENOMIC DNA]</scope>
</reference>
<dbReference type="InterPro" id="IPR015943">
    <property type="entry name" value="WD40/YVTN_repeat-like_dom_sf"/>
</dbReference>
<evidence type="ECO:0000256" key="4">
    <source>
        <dbReference type="ARBA" id="ARBA00021267"/>
    </source>
</evidence>
<evidence type="ECO:0000259" key="12">
    <source>
        <dbReference type="Pfam" id="PF14077"/>
    </source>
</evidence>
<dbReference type="FunFam" id="2.130.10.10:FF:000420">
    <property type="entry name" value="WD repeat-containing protein 18"/>
    <property type="match status" value="1"/>
</dbReference>
<dbReference type="FunFam" id="2.130.10.10:FF:000702">
    <property type="entry name" value="WD repeat-containing protein 18"/>
    <property type="match status" value="1"/>
</dbReference>
<dbReference type="PROSITE" id="PS50294">
    <property type="entry name" value="WD_REPEATS_REGION"/>
    <property type="match status" value="2"/>
</dbReference>
<feature type="domain" description="WD repeat-containing protein 18 C-terminal" evidence="12">
    <location>
        <begin position="447"/>
        <end position="487"/>
    </location>
</feature>
<evidence type="ECO:0000256" key="3">
    <source>
        <dbReference type="ARBA" id="ARBA00010143"/>
    </source>
</evidence>
<dbReference type="GO" id="GO:0006364">
    <property type="term" value="P:rRNA processing"/>
    <property type="evidence" value="ECO:0007669"/>
    <property type="project" value="TreeGrafter"/>
</dbReference>
<organism evidence="13 14">
    <name type="scientific">Esox lucius</name>
    <name type="common">Northern pike</name>
    <dbReference type="NCBI Taxonomy" id="8010"/>
    <lineage>
        <taxon>Eukaryota</taxon>
        <taxon>Metazoa</taxon>
        <taxon>Chordata</taxon>
        <taxon>Craniata</taxon>
        <taxon>Vertebrata</taxon>
        <taxon>Euteleostomi</taxon>
        <taxon>Actinopterygii</taxon>
        <taxon>Neopterygii</taxon>
        <taxon>Teleostei</taxon>
        <taxon>Protacanthopterygii</taxon>
        <taxon>Esociformes</taxon>
        <taxon>Esocidae</taxon>
        <taxon>Esox</taxon>
    </lineage>
</organism>
<dbReference type="Ensembl" id="ENSELUT00000111984.1">
    <property type="protein sequence ID" value="ENSELUP00000085847.1"/>
    <property type="gene ID" value="ENSELUG00000013303.3"/>
</dbReference>
<dbReference type="PROSITE" id="PS00678">
    <property type="entry name" value="WD_REPEATS_1"/>
    <property type="match status" value="2"/>
</dbReference>
<dbReference type="InterPro" id="IPR045227">
    <property type="entry name" value="WDR18/Ipi3/RID3"/>
</dbReference>
<dbReference type="InterPro" id="IPR019775">
    <property type="entry name" value="WD40_repeat_CS"/>
</dbReference>
<dbReference type="InterPro" id="IPR026987">
    <property type="entry name" value="WDR18_C"/>
</dbReference>
<keyword evidence="7 11" id="KW-0853">WD repeat</keyword>
<dbReference type="GeneTree" id="ENSGT00390000000289"/>
<dbReference type="AlphaFoldDB" id="A0AAY5KHJ7"/>
<reference evidence="13" key="2">
    <citation type="submission" date="2025-08" db="UniProtKB">
        <authorList>
            <consortium name="Ensembl"/>
        </authorList>
    </citation>
    <scope>IDENTIFICATION</scope>
</reference>
<evidence type="ECO:0000313" key="13">
    <source>
        <dbReference type="Ensembl" id="ENSELUP00000085847.1"/>
    </source>
</evidence>
<dbReference type="GO" id="GO:0005730">
    <property type="term" value="C:nucleolus"/>
    <property type="evidence" value="ECO:0007669"/>
    <property type="project" value="UniProtKB-SubCell"/>
</dbReference>
<evidence type="ECO:0000256" key="7">
    <source>
        <dbReference type="ARBA" id="ARBA00022574"/>
    </source>
</evidence>
<reference evidence="13" key="3">
    <citation type="submission" date="2025-09" db="UniProtKB">
        <authorList>
            <consortium name="Ensembl"/>
        </authorList>
    </citation>
    <scope>IDENTIFICATION</scope>
</reference>
<feature type="repeat" description="WD" evidence="11">
    <location>
        <begin position="265"/>
        <end position="306"/>
    </location>
</feature>
<evidence type="ECO:0000256" key="8">
    <source>
        <dbReference type="ARBA" id="ARBA00022737"/>
    </source>
</evidence>
<feature type="repeat" description="WD" evidence="11">
    <location>
        <begin position="117"/>
        <end position="158"/>
    </location>
</feature>
<evidence type="ECO:0000256" key="11">
    <source>
        <dbReference type="PROSITE-ProRule" id="PRU00221"/>
    </source>
</evidence>
<evidence type="ECO:0000256" key="2">
    <source>
        <dbReference type="ARBA" id="ARBA00004642"/>
    </source>
</evidence>
<dbReference type="Pfam" id="PF14077">
    <property type="entry name" value="WDR18_C"/>
    <property type="match status" value="1"/>
</dbReference>
<dbReference type="PROSITE" id="PS50082">
    <property type="entry name" value="WD_REPEATS_2"/>
    <property type="match status" value="3"/>
</dbReference>
<evidence type="ECO:0000313" key="14">
    <source>
        <dbReference type="Proteomes" id="UP000265140"/>
    </source>
</evidence>
<keyword evidence="8" id="KW-0677">Repeat</keyword>
<dbReference type="SMART" id="SM00320">
    <property type="entry name" value="WD40"/>
    <property type="match status" value="5"/>
</dbReference>
<dbReference type="SUPFAM" id="SSF50998">
    <property type="entry name" value="Quinoprotein alcohol dehydrogenase-like"/>
    <property type="match status" value="1"/>
</dbReference>
<dbReference type="PANTHER" id="PTHR18763:SF0">
    <property type="entry name" value="WD REPEAT-CONTAINING PROTEIN 18"/>
    <property type="match status" value="1"/>
</dbReference>
<name>A0AAY5KHJ7_ESOLU</name>
<keyword evidence="14" id="KW-1185">Reference proteome</keyword>
<dbReference type="Gene3D" id="2.130.10.10">
    <property type="entry name" value="YVTN repeat-like/Quinoprotein amine dehydrogenase"/>
    <property type="match status" value="2"/>
</dbReference>
<gene>
    <name evidence="13" type="primary">WDR18</name>
</gene>
<evidence type="ECO:0000256" key="1">
    <source>
        <dbReference type="ARBA" id="ARBA00004604"/>
    </source>
</evidence>
<keyword evidence="9" id="KW-0539">Nucleus</keyword>
<dbReference type="Proteomes" id="UP000265140">
    <property type="component" value="Chromosome 8"/>
</dbReference>
<comment type="subcellular location">
    <subcellularLocation>
        <location evidence="10">Dynein axonemal particle</location>
    </subcellularLocation>
    <subcellularLocation>
        <location evidence="1">Nucleus</location>
        <location evidence="1">Nucleolus</location>
    </subcellularLocation>
    <subcellularLocation>
        <location evidence="2">Nucleus</location>
        <location evidence="2">Nucleoplasm</location>
    </subcellularLocation>
</comment>
<dbReference type="GO" id="GO:0120330">
    <property type="term" value="C:rixosome complex"/>
    <property type="evidence" value="ECO:0007669"/>
    <property type="project" value="TreeGrafter"/>
</dbReference>
<dbReference type="PANTHER" id="PTHR18763">
    <property type="entry name" value="WD-REPEAT PROTEIN 18"/>
    <property type="match status" value="1"/>
</dbReference>
<dbReference type="PRINTS" id="PR00320">
    <property type="entry name" value="GPROTEINBRPT"/>
</dbReference>
<dbReference type="GO" id="GO:0006261">
    <property type="term" value="P:DNA-templated DNA replication"/>
    <property type="evidence" value="ECO:0007669"/>
    <property type="project" value="TreeGrafter"/>
</dbReference>
<dbReference type="GO" id="GO:0120293">
    <property type="term" value="C:dynein axonemal particle"/>
    <property type="evidence" value="ECO:0007669"/>
    <property type="project" value="UniProtKB-SubCell"/>
</dbReference>
<dbReference type="GO" id="GO:0005656">
    <property type="term" value="C:nuclear pre-replicative complex"/>
    <property type="evidence" value="ECO:0007669"/>
    <property type="project" value="TreeGrafter"/>
</dbReference>
<evidence type="ECO:0000256" key="5">
    <source>
        <dbReference type="ARBA" id="ARBA00022473"/>
    </source>
</evidence>
<dbReference type="Pfam" id="PF00400">
    <property type="entry name" value="WD40"/>
    <property type="match status" value="3"/>
</dbReference>
<accession>A0AAY5KHJ7</accession>
<dbReference type="InterPro" id="IPR001680">
    <property type="entry name" value="WD40_rpt"/>
</dbReference>
<sequence length="488" mass="53823">MSAPMEIIVCADSAGQLWNCAVIELHSGTNLLSYRGGNSSPRALTVLNGEYILGAQLGKNFINVWEIQRKDQLQQKIVCPGVVTCLTSSPNGLYLVAGIAEAIYLWEVSTGNLLAILSRHYQDLTCLRFTDDSSHFISGGKDNLALVWSLASVVQLDSTNAPEPRHVLSRHSLPITDIHCGLMGPQARVATASLDQTVKLWELSSGEMLLSVLFDVGIMSVTLDPCEYYLFCGGSDGGIFQVSLCSQSLSRDKTFQSDNEGNQVFKGHRNLVTCLSVSMDGTLLLSGSHDETIRLWDIQSKQSIRSINQKGPVTNAFIIPAPANMFLPDSRPGIPLPRFSRHLNPSEQGEGVETGGVCVRLAPHTQTQKETYLEKADKLYSLMSAVTDKVVTGWLSCQRLHTSRPHQCFRCCGNLRGRRQKQDPGSISRFSDWKNVFLSGKIHVCWSVFGSGENTKVRVSELEEEVRTLKKVNKDLYDFSAQLLTKPN</sequence>
<dbReference type="InterPro" id="IPR011047">
    <property type="entry name" value="Quinoprotein_ADH-like_sf"/>
</dbReference>
<keyword evidence="6" id="KW-0963">Cytoplasm</keyword>
<proteinExistence type="inferred from homology"/>
<feature type="repeat" description="WD" evidence="11">
    <location>
        <begin position="189"/>
        <end position="211"/>
    </location>
</feature>
<evidence type="ECO:0000256" key="10">
    <source>
        <dbReference type="ARBA" id="ARBA00024190"/>
    </source>
</evidence>
<evidence type="ECO:0000256" key="6">
    <source>
        <dbReference type="ARBA" id="ARBA00022490"/>
    </source>
</evidence>
<dbReference type="InterPro" id="IPR020472">
    <property type="entry name" value="WD40_PAC1"/>
</dbReference>
<evidence type="ECO:0000256" key="9">
    <source>
        <dbReference type="ARBA" id="ARBA00023242"/>
    </source>
</evidence>
<keyword evidence="5" id="KW-0217">Developmental protein</keyword>
<comment type="similarity">
    <text evidence="3">Belongs to the WD repeat IPI3/WDR18 family.</text>
</comment>
<protein>
    <recommendedName>
        <fullName evidence="4">WD repeat-containing protein 18</fullName>
    </recommendedName>
</protein>